<name>A0A2Z4J6F8_9ACTN</name>
<dbReference type="Proteomes" id="UP000249616">
    <property type="component" value="Chromosome"/>
</dbReference>
<accession>A0A2Z4J6F8</accession>
<dbReference type="KEGG" id="scad:DN051_32375"/>
<protein>
    <submittedName>
        <fullName evidence="1">Uncharacterized protein</fullName>
    </submittedName>
</protein>
<dbReference type="InterPro" id="IPR046053">
    <property type="entry name" value="DUF6011"/>
</dbReference>
<reference evidence="1 2" key="1">
    <citation type="journal article" date="2019" name="Int. J. Syst. Evol. Microbiol.">
        <title>Streptomyces cadmiisoli sp. nov., a novel actinomycete isolated from cadmium-contaminated soil.</title>
        <authorList>
            <person name="Li K."/>
            <person name="Tang X."/>
            <person name="Zhao J."/>
            <person name="Guo Y."/>
            <person name="Tang Y."/>
            <person name="Gao J."/>
        </authorList>
    </citation>
    <scope>NUCLEOTIDE SEQUENCE [LARGE SCALE GENOMIC DNA]</scope>
    <source>
        <strain evidence="1 2">ZFG47</strain>
    </source>
</reference>
<dbReference type="Pfam" id="PF19474">
    <property type="entry name" value="DUF6011"/>
    <property type="match status" value="1"/>
</dbReference>
<dbReference type="EMBL" id="CP030073">
    <property type="protein sequence ID" value="AWW40795.1"/>
    <property type="molecule type" value="Genomic_DNA"/>
</dbReference>
<proteinExistence type="predicted"/>
<dbReference type="AlphaFoldDB" id="A0A2Z4J6F8"/>
<sequence>MNATGARILELLDSRVLPAWYNVREARFYACHGMFGFPPGGSFAAKIIKRLESYPARAGYTVSAPVIPVAVPAPKAPEARTYTATAPAIQARGMYRLNGEIYKVVDNPRTGRFAAHKLDMETRKYTYAKGIIYKLTEAHRLDTSTIAAHGLDQLWCLCCGRALDRKDSQERGIGPICADKYGF</sequence>
<evidence type="ECO:0000313" key="1">
    <source>
        <dbReference type="EMBL" id="AWW40795.1"/>
    </source>
</evidence>
<gene>
    <name evidence="1" type="ORF">DN051_32375</name>
</gene>
<evidence type="ECO:0000313" key="2">
    <source>
        <dbReference type="Proteomes" id="UP000249616"/>
    </source>
</evidence>
<organism evidence="1 2">
    <name type="scientific">Streptomyces cadmiisoli</name>
    <dbReference type="NCBI Taxonomy" id="2184053"/>
    <lineage>
        <taxon>Bacteria</taxon>
        <taxon>Bacillati</taxon>
        <taxon>Actinomycetota</taxon>
        <taxon>Actinomycetes</taxon>
        <taxon>Kitasatosporales</taxon>
        <taxon>Streptomycetaceae</taxon>
        <taxon>Streptomyces</taxon>
        <taxon>Streptomyces aurantiacus group</taxon>
    </lineage>
</organism>
<keyword evidence="2" id="KW-1185">Reference proteome</keyword>